<dbReference type="Pfam" id="PF25597">
    <property type="entry name" value="SH3_retrovirus"/>
    <property type="match status" value="1"/>
</dbReference>
<dbReference type="Gene3D" id="3.40.50.2000">
    <property type="entry name" value="Glycogen Phosphorylase B"/>
    <property type="match status" value="2"/>
</dbReference>
<name>A0A5N5M9B2_9ROSI</name>
<dbReference type="InterPro" id="IPR002213">
    <property type="entry name" value="UDP_glucos_trans"/>
</dbReference>
<evidence type="ECO:0000256" key="1">
    <source>
        <dbReference type="ARBA" id="ARBA00009995"/>
    </source>
</evidence>
<sequence length="902" mass="101864">MTANRASITEIVPAMSKITDHKLNGTNYLEWSKTIRVYLRSVEKDDHLCKEPPDDETEKKPWMRDDARLFLQIRNSIDSEIVGLLNHCEFVKELMDYLEFLYSGKGNMSRMYDVCKAFYRAEKEAKSLTTYFMDFKKTYEELNVLLPFSTDIKVQQNQREKMAVMSFLAGLPSELEAVKSQILSSPEIGSLQEVFSRILHTEGTLSIQHNVLLAKGRSHDTGRKLNIRGGSRTDSYTNDSNNIVCYYCHEPGHTKKFCKKLQNRNQRNQFANVITTSSTSSRSSDKTIMVSADDFAKFSLYQDSLKIPTPDIAPTETVEPHIFGSTCYVRDVRPSVTKLDPKTLKCAFLGYSRLQKGYRCFSPDLNKYVVSIDVVFLEDSFFQSSTPNSDNEGEDENWLIYQVTIPNTLTDSSGSPHDGVDVPPTLARPPIVQVYSRRQEKTDTCPTPTPLLSDPPCDLDLPIGLRKEFNHRRLLKSRGSDAMNGLPDFWFESIPDGLPPSNENATQDVAAICEAAKKNLLAPFNDLLDKLNDSAYSDAPPVTCIVSDGFMLVAIDAAKMHRIPIALFFTISACSFMGLKQFQALHEKGLTPLKDERFLTNGYLDKVIDWIPGMRDIRLRDLPSFIRTTDPDDILFKFCAECAGRASEGSAVIFHTFDVLEQEVLNALYPMIPRVYTIGPLELLLNQKQEADLSSVGSNLWKEEVECLHWLDSSKPRSVIYVNFGSITTVTKEQLVEFGMGLAESGHPFLWIIRPDMVAGDSAILPPEYTEETKERSFICSWCPREEVLNHPSIRGFLTHSGWGSTMESISSGVPMLCWLFLADQQTNCRYTCSEWGIGMEIESNVKRENVKKLVIELMEGEKGEKMKKKAMEWRKLAEEASGPTGSSSMNLDKLVKEVLLS</sequence>
<organism evidence="5 6">
    <name type="scientific">Salix brachista</name>
    <dbReference type="NCBI Taxonomy" id="2182728"/>
    <lineage>
        <taxon>Eukaryota</taxon>
        <taxon>Viridiplantae</taxon>
        <taxon>Streptophyta</taxon>
        <taxon>Embryophyta</taxon>
        <taxon>Tracheophyta</taxon>
        <taxon>Spermatophyta</taxon>
        <taxon>Magnoliopsida</taxon>
        <taxon>eudicotyledons</taxon>
        <taxon>Gunneridae</taxon>
        <taxon>Pentapetalae</taxon>
        <taxon>rosids</taxon>
        <taxon>fabids</taxon>
        <taxon>Malpighiales</taxon>
        <taxon>Salicaceae</taxon>
        <taxon>Saliceae</taxon>
        <taxon>Salix</taxon>
    </lineage>
</organism>
<dbReference type="Proteomes" id="UP000326939">
    <property type="component" value="Chromosome 6"/>
</dbReference>
<evidence type="ECO:0000256" key="2">
    <source>
        <dbReference type="ARBA" id="ARBA00022676"/>
    </source>
</evidence>
<comment type="caution">
    <text evidence="5">The sequence shown here is derived from an EMBL/GenBank/DDBJ whole genome shotgun (WGS) entry which is preliminary data.</text>
</comment>
<keyword evidence="3" id="KW-0808">Transferase</keyword>
<dbReference type="Gene3D" id="4.10.60.10">
    <property type="entry name" value="Zinc finger, CCHC-type"/>
    <property type="match status" value="1"/>
</dbReference>
<dbReference type="Pfam" id="PF14223">
    <property type="entry name" value="Retrotran_gag_2"/>
    <property type="match status" value="1"/>
</dbReference>
<keyword evidence="2" id="KW-0328">Glycosyltransferase</keyword>
<dbReference type="GO" id="GO:0080043">
    <property type="term" value="F:quercetin 3-O-glucosyltransferase activity"/>
    <property type="evidence" value="ECO:0007669"/>
    <property type="project" value="TreeGrafter"/>
</dbReference>
<comment type="similarity">
    <text evidence="1">Belongs to the UDP-glycosyltransferase family.</text>
</comment>
<dbReference type="InterPro" id="IPR036875">
    <property type="entry name" value="Znf_CCHC_sf"/>
</dbReference>
<dbReference type="PANTHER" id="PTHR11926">
    <property type="entry name" value="GLUCOSYL/GLUCURONOSYL TRANSFERASES"/>
    <property type="match status" value="1"/>
</dbReference>
<evidence type="ECO:0000259" key="4">
    <source>
        <dbReference type="Pfam" id="PF25597"/>
    </source>
</evidence>
<dbReference type="AlphaFoldDB" id="A0A5N5M9B2"/>
<feature type="domain" description="Retroviral polymerase SH3-like" evidence="4">
    <location>
        <begin position="325"/>
        <end position="387"/>
    </location>
</feature>
<dbReference type="SUPFAM" id="SSF57756">
    <property type="entry name" value="Retrovirus zinc finger-like domains"/>
    <property type="match status" value="1"/>
</dbReference>
<gene>
    <name evidence="5" type="ORF">DKX38_008910</name>
</gene>
<dbReference type="InterPro" id="IPR057670">
    <property type="entry name" value="SH3_retrovirus"/>
</dbReference>
<proteinExistence type="inferred from homology"/>
<dbReference type="Pfam" id="PF00201">
    <property type="entry name" value="UDPGT"/>
    <property type="match status" value="1"/>
</dbReference>
<dbReference type="SUPFAM" id="SSF53756">
    <property type="entry name" value="UDP-Glycosyltransferase/glycogen phosphorylase"/>
    <property type="match status" value="1"/>
</dbReference>
<dbReference type="FunFam" id="3.40.50.2000:FF:000027">
    <property type="entry name" value="Glycosyltransferase"/>
    <property type="match status" value="1"/>
</dbReference>
<dbReference type="CDD" id="cd03784">
    <property type="entry name" value="GT1_Gtf-like"/>
    <property type="match status" value="1"/>
</dbReference>
<dbReference type="GO" id="GO:0080044">
    <property type="term" value="F:quercetin 7-O-glucosyltransferase activity"/>
    <property type="evidence" value="ECO:0007669"/>
    <property type="project" value="TreeGrafter"/>
</dbReference>
<reference evidence="6" key="1">
    <citation type="journal article" date="2019" name="Gigascience">
        <title>De novo genome assembly of the endangered Acer yangbiense, a plant species with extremely small populations endemic to Yunnan Province, China.</title>
        <authorList>
            <person name="Yang J."/>
            <person name="Wariss H.M."/>
            <person name="Tao L."/>
            <person name="Zhang R."/>
            <person name="Yun Q."/>
            <person name="Hollingsworth P."/>
            <person name="Dao Z."/>
            <person name="Luo G."/>
            <person name="Guo H."/>
            <person name="Ma Y."/>
            <person name="Sun W."/>
        </authorList>
    </citation>
    <scope>NUCLEOTIDE SEQUENCE [LARGE SCALE GENOMIC DNA]</scope>
    <source>
        <strain evidence="6">cv. br00</strain>
    </source>
</reference>
<keyword evidence="6" id="KW-1185">Reference proteome</keyword>
<dbReference type="FunFam" id="3.40.50.2000:FF:000065">
    <property type="entry name" value="Glycosyltransferase"/>
    <property type="match status" value="1"/>
</dbReference>
<dbReference type="GO" id="GO:0008270">
    <property type="term" value="F:zinc ion binding"/>
    <property type="evidence" value="ECO:0007669"/>
    <property type="project" value="InterPro"/>
</dbReference>
<evidence type="ECO:0000313" key="5">
    <source>
        <dbReference type="EMBL" id="KAB5551599.1"/>
    </source>
</evidence>
<protein>
    <recommendedName>
        <fullName evidence="4">Retroviral polymerase SH3-like domain-containing protein</fullName>
    </recommendedName>
</protein>
<evidence type="ECO:0000256" key="3">
    <source>
        <dbReference type="ARBA" id="ARBA00022679"/>
    </source>
</evidence>
<evidence type="ECO:0000313" key="6">
    <source>
        <dbReference type="Proteomes" id="UP000326939"/>
    </source>
</evidence>
<dbReference type="EMBL" id="VDCV01000006">
    <property type="protein sequence ID" value="KAB5551599.1"/>
    <property type="molecule type" value="Genomic_DNA"/>
</dbReference>
<dbReference type="PANTHER" id="PTHR11926:SF1551">
    <property type="entry name" value="GLYCOSYLTRANSFERASE"/>
    <property type="match status" value="1"/>
</dbReference>
<accession>A0A5N5M9B2</accession>
<dbReference type="GO" id="GO:0003676">
    <property type="term" value="F:nucleic acid binding"/>
    <property type="evidence" value="ECO:0007669"/>
    <property type="project" value="InterPro"/>
</dbReference>